<keyword evidence="3" id="KW-0862">Zinc</keyword>
<dbReference type="GO" id="GO:0015074">
    <property type="term" value="P:DNA integration"/>
    <property type="evidence" value="ECO:0007669"/>
    <property type="project" value="InterPro"/>
</dbReference>
<dbReference type="SUPFAM" id="SSF57756">
    <property type="entry name" value="Retrovirus zinc finger-like domains"/>
    <property type="match status" value="1"/>
</dbReference>
<evidence type="ECO:0008006" key="9">
    <source>
        <dbReference type="Google" id="ProtNLM"/>
    </source>
</evidence>
<dbReference type="InterPro" id="IPR036397">
    <property type="entry name" value="RNaseH_sf"/>
</dbReference>
<dbReference type="PANTHER" id="PTHR42648">
    <property type="entry name" value="TRANSPOSASE, PUTATIVE-RELATED"/>
    <property type="match status" value="1"/>
</dbReference>
<organism evidence="7 8">
    <name type="scientific">Centaurea solstitialis</name>
    <name type="common">yellow star-thistle</name>
    <dbReference type="NCBI Taxonomy" id="347529"/>
    <lineage>
        <taxon>Eukaryota</taxon>
        <taxon>Viridiplantae</taxon>
        <taxon>Streptophyta</taxon>
        <taxon>Embryophyta</taxon>
        <taxon>Tracheophyta</taxon>
        <taxon>Spermatophyta</taxon>
        <taxon>Magnoliopsida</taxon>
        <taxon>eudicotyledons</taxon>
        <taxon>Gunneridae</taxon>
        <taxon>Pentapetalae</taxon>
        <taxon>asterids</taxon>
        <taxon>campanulids</taxon>
        <taxon>Asterales</taxon>
        <taxon>Asteraceae</taxon>
        <taxon>Carduoideae</taxon>
        <taxon>Cardueae</taxon>
        <taxon>Centaureinae</taxon>
        <taxon>Centaurea</taxon>
    </lineage>
</organism>
<keyword evidence="2" id="KW-0378">Hydrolase</keyword>
<dbReference type="PROSITE" id="PS50994">
    <property type="entry name" value="INTEGRASE"/>
    <property type="match status" value="1"/>
</dbReference>
<dbReference type="InterPro" id="IPR012337">
    <property type="entry name" value="RNaseH-like_sf"/>
</dbReference>
<dbReference type="GO" id="GO:0008270">
    <property type="term" value="F:zinc ion binding"/>
    <property type="evidence" value="ECO:0007669"/>
    <property type="project" value="UniProtKB-KW"/>
</dbReference>
<feature type="compositionally biased region" description="Basic residues" evidence="4">
    <location>
        <begin position="338"/>
        <end position="347"/>
    </location>
</feature>
<dbReference type="InterPro" id="IPR001878">
    <property type="entry name" value="Znf_CCHC"/>
</dbReference>
<dbReference type="InterPro" id="IPR005162">
    <property type="entry name" value="Retrotrans_gag_dom"/>
</dbReference>
<evidence type="ECO:0000256" key="1">
    <source>
        <dbReference type="ARBA" id="ARBA00022723"/>
    </source>
</evidence>
<dbReference type="GO" id="GO:0003676">
    <property type="term" value="F:nucleic acid binding"/>
    <property type="evidence" value="ECO:0007669"/>
    <property type="project" value="InterPro"/>
</dbReference>
<evidence type="ECO:0000259" key="5">
    <source>
        <dbReference type="PROSITE" id="PS50158"/>
    </source>
</evidence>
<dbReference type="PROSITE" id="PS50158">
    <property type="entry name" value="ZF_CCHC"/>
    <property type="match status" value="1"/>
</dbReference>
<feature type="region of interest" description="Disordered" evidence="4">
    <location>
        <begin position="379"/>
        <end position="427"/>
    </location>
</feature>
<dbReference type="Proteomes" id="UP001172457">
    <property type="component" value="Chromosome 5"/>
</dbReference>
<evidence type="ECO:0000256" key="2">
    <source>
        <dbReference type="ARBA" id="ARBA00022801"/>
    </source>
</evidence>
<gene>
    <name evidence="7" type="ORF">OSB04_019568</name>
</gene>
<dbReference type="EMBL" id="JARYMX010000005">
    <property type="protein sequence ID" value="KAJ9547025.1"/>
    <property type="molecule type" value="Genomic_DNA"/>
</dbReference>
<evidence type="ECO:0000256" key="3">
    <source>
        <dbReference type="PROSITE-ProRule" id="PRU00047"/>
    </source>
</evidence>
<dbReference type="InterPro" id="IPR013103">
    <property type="entry name" value="RVT_2"/>
</dbReference>
<evidence type="ECO:0000256" key="4">
    <source>
        <dbReference type="SAM" id="MobiDB-lite"/>
    </source>
</evidence>
<dbReference type="CDD" id="cd09272">
    <property type="entry name" value="RNase_HI_RT_Ty1"/>
    <property type="match status" value="1"/>
</dbReference>
<evidence type="ECO:0000313" key="7">
    <source>
        <dbReference type="EMBL" id="KAJ9547025.1"/>
    </source>
</evidence>
<protein>
    <recommendedName>
        <fullName evidence="9">Retrovirus-related Pol polyprotein from transposon TNT 1-94</fullName>
    </recommendedName>
</protein>
<proteinExistence type="predicted"/>
<dbReference type="InterPro" id="IPR036875">
    <property type="entry name" value="Znf_CCHC_sf"/>
</dbReference>
<feature type="compositionally biased region" description="Polar residues" evidence="4">
    <location>
        <begin position="356"/>
        <end position="365"/>
    </location>
</feature>
<feature type="compositionally biased region" description="Basic and acidic residues" evidence="4">
    <location>
        <begin position="406"/>
        <end position="424"/>
    </location>
</feature>
<dbReference type="InterPro" id="IPR043502">
    <property type="entry name" value="DNA/RNA_pol_sf"/>
</dbReference>
<comment type="caution">
    <text evidence="7">The sequence shown here is derived from an EMBL/GenBank/DDBJ whole genome shotgun (WGS) entry which is preliminary data.</text>
</comment>
<reference evidence="7" key="1">
    <citation type="submission" date="2023-03" db="EMBL/GenBank/DDBJ databases">
        <title>Chromosome-scale reference genome and RAD-based genetic map of yellow starthistle (Centaurea solstitialis) reveal putative structural variation and QTLs associated with invader traits.</title>
        <authorList>
            <person name="Reatini B."/>
            <person name="Cang F.A."/>
            <person name="Jiang Q."/>
            <person name="Mckibben M.T.W."/>
            <person name="Barker M.S."/>
            <person name="Rieseberg L.H."/>
            <person name="Dlugosch K.M."/>
        </authorList>
    </citation>
    <scope>NUCLEOTIDE SEQUENCE</scope>
    <source>
        <strain evidence="7">CAN-66</strain>
        <tissue evidence="7">Leaf</tissue>
    </source>
</reference>
<evidence type="ECO:0000259" key="6">
    <source>
        <dbReference type="PROSITE" id="PS50994"/>
    </source>
</evidence>
<dbReference type="SUPFAM" id="SSF53098">
    <property type="entry name" value="Ribonuclease H-like"/>
    <property type="match status" value="1"/>
</dbReference>
<feature type="domain" description="Integrase catalytic" evidence="6">
    <location>
        <begin position="567"/>
        <end position="733"/>
    </location>
</feature>
<evidence type="ECO:0000313" key="8">
    <source>
        <dbReference type="Proteomes" id="UP001172457"/>
    </source>
</evidence>
<dbReference type="Pfam" id="PF03732">
    <property type="entry name" value="Retrotrans_gag"/>
    <property type="match status" value="1"/>
</dbReference>
<dbReference type="Pfam" id="PF00665">
    <property type="entry name" value="rve"/>
    <property type="match status" value="1"/>
</dbReference>
<feature type="compositionally biased region" description="Basic residues" evidence="4">
    <location>
        <begin position="1263"/>
        <end position="1275"/>
    </location>
</feature>
<keyword evidence="8" id="KW-1185">Reference proteome</keyword>
<feature type="domain" description="CCHC-type" evidence="5">
    <location>
        <begin position="119"/>
        <end position="133"/>
    </location>
</feature>
<keyword evidence="1" id="KW-0479">Metal-binding</keyword>
<accession>A0AA38WCI4</accession>
<keyword evidence="3" id="KW-0863">Zinc-finger</keyword>
<dbReference type="InterPro" id="IPR001584">
    <property type="entry name" value="Integrase_cat-core"/>
</dbReference>
<feature type="region of interest" description="Disordered" evidence="4">
    <location>
        <begin position="1229"/>
        <end position="1275"/>
    </location>
</feature>
<dbReference type="GO" id="GO:0016787">
    <property type="term" value="F:hydrolase activity"/>
    <property type="evidence" value="ECO:0007669"/>
    <property type="project" value="UniProtKB-KW"/>
</dbReference>
<dbReference type="Gene3D" id="3.30.420.10">
    <property type="entry name" value="Ribonuclease H-like superfamily/Ribonuclease H"/>
    <property type="match status" value="1"/>
</dbReference>
<dbReference type="InterPro" id="IPR039537">
    <property type="entry name" value="Retrotran_Ty1/copia-like"/>
</dbReference>
<sequence>MRSSSLLKIVTKFMEALPEYWETYTMCLKMSKDIKTITLSELYAAQPSQTPVSTVTITEIEDSDSNPVSDNETEFNESLALLSKHLKKFGRKGNFRKSKPLSITNKPETPSGDKATSTCFKCQGKGHFATKCRYKKNQFAETSTPASKDEDTSEVTCLMAIIEETEPVLMAQLKAILEEEVPVTPFSTSALPLFQVPTSSPSDTMTAMDALTINMYNALNGKSSAEKFNLDLRAELKECHEKLKELDVTVKSWADASKKVDEIISSQRNPKNRTCLGFVKGKQQEIAKPDKSKLKFGMFVSSDSVSQSSSSSTKDEASTSIKPPKNSKGNNLPNHPPKPTKPHHKTPKVLGGCPSGSGTKKSVQSHVPRIKIDLKTKPTEKTQIPPQTRDIGILGPGPAHLKFKTPKAEKAAKVKKGPKADKTAKGKKPFVADSTIIPDPVNAETSNMTDDVASSSNAMVVYVATESSTPISLMYPHSLTLMDPTSFKFGGEGRGITKGYGTLTNGKTTIRRLCDKDHKVSFSKKSCKVKNRHKKIILRGQRSRDVYTIKWTGKQTRATFKSKQVPTINSPLQLLHMDLFGPVNIQYMGGKRYTLVIVDEYSRYTWVFFLRAKSDTSQEIISFILRMKKFNQIPVRSIKSDHGTEFKNSVLDQFLISKGISQNFPSVRTPQQNGVTGRRNRTMIEAERSMLIEARLSIQFWAEAVNTACYMQNRSLIVKRFKKTAYKLFRGRKPNIEYFHIFGCNCFIKTIKMLLESLIPKLMMVSWLDTLLYPKTIVPENEAPETNIPVAGTSSSIPDGFEDDVPQPPALRWTRDHPIDQVLGDPSTCVKTRHQASNHCLCVCFLSENEPSQIKKHSLIHFVSQRCKKNSLSLKETLQEQGIDYDETFAPVARLEAIRLFLAYAAHMKFQVFQMDVKSAFLNGKLTEEVYVAQPPGFTNPKHPDHVYKLNKALYGLKHAHRAWFDTLSTYLISQGFTHGKYVREMLQKFNLTTCSEMKTPMAPPLKLDKDSSRKPVDVTLYRGMIRSLLYLTASRPDISCKIDRKSTTGGCQLLGGKLVSWTSKKQNSVSTSTVEAEYVTAGSCCAQVLWMRNRLLDYGFQLSKIPIHCDNTSAITIDNNPVLHSKTKHIEINITLSEIIIQAFKHSSNPAIQQEQPSKIFLRTFVLSSTESMASSSDMKMIVYETNNAWDIVTESTPTAKNPTATISAETTADVSNLNVAETMVLQNPSAEESSKDLINSEDDENTADEEEETDFDLQNLKRTKKKSKAGKARPRALNFEMGEEAPMWNTQRTAPTVPTQPITKPNLETEIKGQFLHMIKELTFNGKSDSNPIVHIESFEEICDLFKTENNRDAIRLRLFPLTLTGEAKAWLRSLERSSIATWDDLRSKFLSLFFPPSKIEKSEPRYVRSDKTMRRQFPKHGKDSNIF</sequence>
<feature type="region of interest" description="Disordered" evidence="4">
    <location>
        <begin position="302"/>
        <end position="366"/>
    </location>
</feature>
<feature type="compositionally biased region" description="Low complexity" evidence="4">
    <location>
        <begin position="302"/>
        <end position="312"/>
    </location>
</feature>
<feature type="compositionally biased region" description="Acidic residues" evidence="4">
    <location>
        <begin position="1241"/>
        <end position="1257"/>
    </location>
</feature>
<name>A0AA38WCI4_9ASTR</name>
<dbReference type="Pfam" id="PF07727">
    <property type="entry name" value="RVT_2"/>
    <property type="match status" value="1"/>
</dbReference>
<dbReference type="PANTHER" id="PTHR42648:SF32">
    <property type="entry name" value="RIBONUCLEASE H-LIKE DOMAIN, GAG-PRE-INTEGRASE DOMAIN PROTEIN-RELATED"/>
    <property type="match status" value="1"/>
</dbReference>
<dbReference type="SUPFAM" id="SSF56672">
    <property type="entry name" value="DNA/RNA polymerases"/>
    <property type="match status" value="1"/>
</dbReference>